<feature type="chain" id="PRO_5047144964" evidence="2">
    <location>
        <begin position="22"/>
        <end position="523"/>
    </location>
</feature>
<keyword evidence="5" id="KW-1185">Reference proteome</keyword>
<accession>A0ABV6DL73</accession>
<evidence type="ECO:0000313" key="4">
    <source>
        <dbReference type="EMBL" id="MFC0213376.1"/>
    </source>
</evidence>
<feature type="signal peptide" evidence="2">
    <location>
        <begin position="1"/>
        <end position="21"/>
    </location>
</feature>
<feature type="domain" description="Copper amine oxidase-like N-terminal" evidence="3">
    <location>
        <begin position="48"/>
        <end position="154"/>
    </location>
</feature>
<evidence type="ECO:0000256" key="2">
    <source>
        <dbReference type="SAM" id="SignalP"/>
    </source>
</evidence>
<reference evidence="4 5" key="1">
    <citation type="submission" date="2024-09" db="EMBL/GenBank/DDBJ databases">
        <authorList>
            <person name="Sun Q."/>
            <person name="Mori K."/>
        </authorList>
    </citation>
    <scope>NUCLEOTIDE SEQUENCE [LARGE SCALE GENOMIC DNA]</scope>
    <source>
        <strain evidence="4 5">CCM 7759</strain>
    </source>
</reference>
<dbReference type="Pfam" id="PF07833">
    <property type="entry name" value="Cu_amine_oxidN1"/>
    <property type="match status" value="1"/>
</dbReference>
<dbReference type="Proteomes" id="UP001589776">
    <property type="component" value="Unassembled WGS sequence"/>
</dbReference>
<keyword evidence="2" id="KW-0732">Signal</keyword>
<dbReference type="Gene3D" id="3.30.457.10">
    <property type="entry name" value="Copper amine oxidase-like, N-terminal domain"/>
    <property type="match status" value="1"/>
</dbReference>
<name>A0ABV6DL73_9BACL</name>
<feature type="region of interest" description="Disordered" evidence="1">
    <location>
        <begin position="155"/>
        <end position="179"/>
    </location>
</feature>
<evidence type="ECO:0000259" key="3">
    <source>
        <dbReference type="Pfam" id="PF07833"/>
    </source>
</evidence>
<comment type="caution">
    <text evidence="4">The sequence shown here is derived from an EMBL/GenBank/DDBJ whole genome shotgun (WGS) entry which is preliminary data.</text>
</comment>
<dbReference type="InterPro" id="IPR036582">
    <property type="entry name" value="Mao_N_sf"/>
</dbReference>
<dbReference type="InterPro" id="IPR012854">
    <property type="entry name" value="Cu_amine_oxidase-like_N"/>
</dbReference>
<organism evidence="4 5">
    <name type="scientific">Paenibacillus chartarius</name>
    <dbReference type="NCBI Taxonomy" id="747481"/>
    <lineage>
        <taxon>Bacteria</taxon>
        <taxon>Bacillati</taxon>
        <taxon>Bacillota</taxon>
        <taxon>Bacilli</taxon>
        <taxon>Bacillales</taxon>
        <taxon>Paenibacillaceae</taxon>
        <taxon>Paenibacillus</taxon>
    </lineage>
</organism>
<sequence>MLYRLCLAVAVVTSILFHSYAPVINAEAGTITDKVDIRLTVNDESAMVNGRTMKLSTPPVLVHNTTLVPLRFIADALKADLTWHAEERSITIQYADHTIKLSIDDRNVRVDQQMLTLEQPAVIVNNTTMVPLRFIAESLNQDVAFDPETQSVVITTPRQPAQESQRDVTTKPRQPAQESQTVVTAALKQRAQQIRIDNLTTASDMGFNYNFYFERPNMKVISMAADRHHQVYILEQHAASEMSFVLRVYNEVTGEMKVLFSQFNESFDFDYTDSKLREGHFDAGVLSPHKIFYDTKLDKLFLLASSSFASDTGVSTVIYEIAPKVQMMTYTIGNMTYHPGNFVATPDGKRFYFSDILHHTIYAGESGKEAKAMSPYSYDGDKVKLAAVVKDGSMFVLDMAKQAVYELQEGANLKYVAPIDIKEEITWIYEADGVFYAAGERQIWEVSTAGETRPYIGMKDISGINQGLYLPKTGTYDENAFFNKGAAYGAPLSFGYFAINENGNVVMYDRQYHLLRRVNIYEQ</sequence>
<dbReference type="RefSeq" id="WP_377470671.1">
    <property type="nucleotide sequence ID" value="NZ_JBHLWN010000049.1"/>
</dbReference>
<protein>
    <submittedName>
        <fullName evidence="4">Copper amine oxidase N-terminal domain-containing protein</fullName>
    </submittedName>
</protein>
<evidence type="ECO:0000313" key="5">
    <source>
        <dbReference type="Proteomes" id="UP001589776"/>
    </source>
</evidence>
<gene>
    <name evidence="4" type="ORF">ACFFK0_13080</name>
</gene>
<proteinExistence type="predicted"/>
<dbReference type="EMBL" id="JBHLWN010000049">
    <property type="protein sequence ID" value="MFC0213376.1"/>
    <property type="molecule type" value="Genomic_DNA"/>
</dbReference>
<evidence type="ECO:0000256" key="1">
    <source>
        <dbReference type="SAM" id="MobiDB-lite"/>
    </source>
</evidence>
<dbReference type="SUPFAM" id="SSF55383">
    <property type="entry name" value="Copper amine oxidase, domain N"/>
    <property type="match status" value="1"/>
</dbReference>